<evidence type="ECO:0000313" key="2">
    <source>
        <dbReference type="EMBL" id="PKT70456.1"/>
    </source>
</evidence>
<name>A0A2I0SKJ9_9ACTN</name>
<keyword evidence="1" id="KW-1133">Transmembrane helix</keyword>
<dbReference type="RefSeq" id="WP_103551628.1">
    <property type="nucleotide sequence ID" value="NZ_JBHJSK010000008.1"/>
</dbReference>
<keyword evidence="1" id="KW-0812">Transmembrane</keyword>
<dbReference type="AlphaFoldDB" id="A0A2I0SKJ9"/>
<keyword evidence="3" id="KW-1185">Reference proteome</keyword>
<sequence>MTGRGAVAEGDPGIPFRERLSTAAAYGVACLLHVLTASSLICGLLLVLHLKAVVQPLIGLVLILFAALLRPRFDSLDPDLPTLLREEAPALYALLDDVADAVGARRLDAVQVSTDFSVRVTTFGVRRRRRLVLGYPLWLTFAPQQRVAALAHELAHSASRDVRRGALVGIALASLADGAEQMEHRTTTTEAAFDTSPLSRYADEMAVAAVRFNAHGRTVNWALWIPGLLMRGVARLMGRAR</sequence>
<evidence type="ECO:0000256" key="1">
    <source>
        <dbReference type="SAM" id="Phobius"/>
    </source>
</evidence>
<organism evidence="2 3">
    <name type="scientific">Streptomyces populi</name>
    <dbReference type="NCBI Taxonomy" id="2058924"/>
    <lineage>
        <taxon>Bacteria</taxon>
        <taxon>Bacillati</taxon>
        <taxon>Actinomycetota</taxon>
        <taxon>Actinomycetes</taxon>
        <taxon>Kitasatosporales</taxon>
        <taxon>Streptomycetaceae</taxon>
        <taxon>Streptomyces</taxon>
    </lineage>
</organism>
<dbReference type="OrthoDB" id="7870694at2"/>
<dbReference type="Proteomes" id="UP000236178">
    <property type="component" value="Unassembled WGS sequence"/>
</dbReference>
<evidence type="ECO:0000313" key="3">
    <source>
        <dbReference type="Proteomes" id="UP000236178"/>
    </source>
</evidence>
<gene>
    <name evidence="2" type="ORF">CW362_24160</name>
</gene>
<keyword evidence="1" id="KW-0472">Membrane</keyword>
<dbReference type="CDD" id="cd07328">
    <property type="entry name" value="M48_Ste24p_like"/>
    <property type="match status" value="1"/>
</dbReference>
<evidence type="ECO:0008006" key="4">
    <source>
        <dbReference type="Google" id="ProtNLM"/>
    </source>
</evidence>
<feature type="transmembrane region" description="Helical" evidence="1">
    <location>
        <begin position="52"/>
        <end position="69"/>
    </location>
</feature>
<reference evidence="2 3" key="1">
    <citation type="submission" date="2017-12" db="EMBL/GenBank/DDBJ databases">
        <title>Streptomyces populusis sp. nov., a novel endophytic actinobacterium isolated from stems of Populus adenopoda Maxim.</title>
        <authorList>
            <person name="Wang Z."/>
        </authorList>
    </citation>
    <scope>NUCLEOTIDE SEQUENCE [LARGE SCALE GENOMIC DNA]</scope>
    <source>
        <strain evidence="2 3">A249</strain>
    </source>
</reference>
<dbReference type="Gene3D" id="3.30.2010.10">
    <property type="entry name" value="Metalloproteases ('zincins'), catalytic domain"/>
    <property type="match status" value="1"/>
</dbReference>
<accession>A0A2I0SKJ9</accession>
<proteinExistence type="predicted"/>
<comment type="caution">
    <text evidence="2">The sequence shown here is derived from an EMBL/GenBank/DDBJ whole genome shotgun (WGS) entry which is preliminary data.</text>
</comment>
<feature type="transmembrane region" description="Helical" evidence="1">
    <location>
        <begin position="23"/>
        <end position="46"/>
    </location>
</feature>
<dbReference type="EMBL" id="PJOS01000050">
    <property type="protein sequence ID" value="PKT70456.1"/>
    <property type="molecule type" value="Genomic_DNA"/>
</dbReference>
<protein>
    <recommendedName>
        <fullName evidence="4">Peptidase M48 domain-containing protein</fullName>
    </recommendedName>
</protein>